<dbReference type="Gene3D" id="3.20.20.140">
    <property type="entry name" value="Metal-dependent hydrolases"/>
    <property type="match status" value="1"/>
</dbReference>
<dbReference type="CDD" id="cd07432">
    <property type="entry name" value="PHP_HisPPase"/>
    <property type="match status" value="1"/>
</dbReference>
<name>A0A645B6L8_9ZZZZ</name>
<feature type="domain" description="Polymerase/histidinol phosphatase N-terminal" evidence="1">
    <location>
        <begin position="6"/>
        <end position="74"/>
    </location>
</feature>
<dbReference type="PANTHER" id="PTHR42924:SF3">
    <property type="entry name" value="POLYMERASE_HISTIDINOL PHOSPHATASE N-TERMINAL DOMAIN-CONTAINING PROTEIN"/>
    <property type="match status" value="1"/>
</dbReference>
<dbReference type="AlphaFoldDB" id="A0A645B6L8"/>
<proteinExistence type="predicted"/>
<dbReference type="InterPro" id="IPR052018">
    <property type="entry name" value="PHP_domain"/>
</dbReference>
<sequence>MGVFKADLHIHTCLSPCGDLEMSPWNIVQTALEKGLDIIAITDHNSTRNVRPCVEIGEKLGIFVIPGCEVNTQEEVHCLCYFPGLEAIGRFQQYLDEKIPDIKNEPALFGYQVAVDRDDVIVYEEERSLYTGIRDDIESVQQKVHSLGGIFVPAHIDRMKNGIYGQLGFIPFDLQYDALEISRRMQPEDFLRQHPEIASKKILRSSDAHFLNHIASVHTVFEMERPDWESFKKAFYG</sequence>
<dbReference type="Pfam" id="PF02811">
    <property type="entry name" value="PHP"/>
    <property type="match status" value="1"/>
</dbReference>
<evidence type="ECO:0000259" key="1">
    <source>
        <dbReference type="SMART" id="SM00481"/>
    </source>
</evidence>
<dbReference type="InterPro" id="IPR004013">
    <property type="entry name" value="PHP_dom"/>
</dbReference>
<accession>A0A645B6L8</accession>
<comment type="caution">
    <text evidence="2">The sequence shown here is derived from an EMBL/GenBank/DDBJ whole genome shotgun (WGS) entry which is preliminary data.</text>
</comment>
<dbReference type="SMART" id="SM00481">
    <property type="entry name" value="POLIIIAc"/>
    <property type="match status" value="1"/>
</dbReference>
<dbReference type="InterPro" id="IPR003141">
    <property type="entry name" value="Pol/His_phosphatase_N"/>
</dbReference>
<reference evidence="2" key="1">
    <citation type="submission" date="2019-08" db="EMBL/GenBank/DDBJ databases">
        <authorList>
            <person name="Kucharzyk K."/>
            <person name="Murdoch R.W."/>
            <person name="Higgins S."/>
            <person name="Loffler F."/>
        </authorList>
    </citation>
    <scope>NUCLEOTIDE SEQUENCE</scope>
</reference>
<protein>
    <recommendedName>
        <fullName evidence="1">Polymerase/histidinol phosphatase N-terminal domain-containing protein</fullName>
    </recommendedName>
</protein>
<dbReference type="GO" id="GO:0035312">
    <property type="term" value="F:5'-3' DNA exonuclease activity"/>
    <property type="evidence" value="ECO:0007669"/>
    <property type="project" value="TreeGrafter"/>
</dbReference>
<dbReference type="SUPFAM" id="SSF89550">
    <property type="entry name" value="PHP domain-like"/>
    <property type="match status" value="1"/>
</dbReference>
<dbReference type="InterPro" id="IPR016195">
    <property type="entry name" value="Pol/histidinol_Pase-like"/>
</dbReference>
<dbReference type="PANTHER" id="PTHR42924">
    <property type="entry name" value="EXONUCLEASE"/>
    <property type="match status" value="1"/>
</dbReference>
<dbReference type="GO" id="GO:0004534">
    <property type="term" value="F:5'-3' RNA exonuclease activity"/>
    <property type="evidence" value="ECO:0007669"/>
    <property type="project" value="TreeGrafter"/>
</dbReference>
<organism evidence="2">
    <name type="scientific">bioreactor metagenome</name>
    <dbReference type="NCBI Taxonomy" id="1076179"/>
    <lineage>
        <taxon>unclassified sequences</taxon>
        <taxon>metagenomes</taxon>
        <taxon>ecological metagenomes</taxon>
    </lineage>
</organism>
<evidence type="ECO:0000313" key="2">
    <source>
        <dbReference type="EMBL" id="MPM60698.1"/>
    </source>
</evidence>
<dbReference type="EMBL" id="VSSQ01017933">
    <property type="protein sequence ID" value="MPM60698.1"/>
    <property type="molecule type" value="Genomic_DNA"/>
</dbReference>
<gene>
    <name evidence="2" type="ORF">SDC9_107550</name>
</gene>